<dbReference type="Pfam" id="PF04238">
    <property type="entry name" value="DUF420"/>
    <property type="match status" value="1"/>
</dbReference>
<dbReference type="Proteomes" id="UP000658278">
    <property type="component" value="Unassembled WGS sequence"/>
</dbReference>
<dbReference type="RefSeq" id="WP_200278373.1">
    <property type="nucleotide sequence ID" value="NZ_JAENII010000005.1"/>
</dbReference>
<feature type="transmembrane region" description="Helical" evidence="1">
    <location>
        <begin position="88"/>
        <end position="105"/>
    </location>
</feature>
<gene>
    <name evidence="2" type="ORF">JIN81_07885</name>
</gene>
<reference evidence="2" key="1">
    <citation type="submission" date="2021-01" db="EMBL/GenBank/DDBJ databases">
        <title>Modified the classification status of verrucomicrobia.</title>
        <authorList>
            <person name="Feng X."/>
        </authorList>
    </citation>
    <scope>NUCLEOTIDE SEQUENCE</scope>
    <source>
        <strain evidence="2">KCTC 22201</strain>
    </source>
</reference>
<organism evidence="2 3">
    <name type="scientific">Haloferula rosea</name>
    <dbReference type="NCBI Taxonomy" id="490093"/>
    <lineage>
        <taxon>Bacteria</taxon>
        <taxon>Pseudomonadati</taxon>
        <taxon>Verrucomicrobiota</taxon>
        <taxon>Verrucomicrobiia</taxon>
        <taxon>Verrucomicrobiales</taxon>
        <taxon>Verrucomicrobiaceae</taxon>
        <taxon>Haloferula</taxon>
    </lineage>
</organism>
<keyword evidence="1" id="KW-1133">Transmembrane helix</keyword>
<dbReference type="PANTHER" id="PTHR37692">
    <property type="entry name" value="HYPOTHETICAL MEMBRANE SPANNING PROTEIN"/>
    <property type="match status" value="1"/>
</dbReference>
<dbReference type="EMBL" id="JAENII010000005">
    <property type="protein sequence ID" value="MBK1826935.1"/>
    <property type="molecule type" value="Genomic_DNA"/>
</dbReference>
<proteinExistence type="predicted"/>
<evidence type="ECO:0000313" key="3">
    <source>
        <dbReference type="Proteomes" id="UP000658278"/>
    </source>
</evidence>
<evidence type="ECO:0000313" key="2">
    <source>
        <dbReference type="EMBL" id="MBK1826935.1"/>
    </source>
</evidence>
<sequence length="187" mass="21229">MSDRNEWLSRPANEALWKKLRVVAWVVSAVVLLLVGAMQRIRIDLPEGWDTSMLPPFHASVNALGALVLVVALVFIKMGRVGLHRAAMMVAMVLSVFFLLSYVAYHITNDPTEYAGEGPIRTVYFILLITHIVSAAVSFPFILFTFIAAWTNRFDAHRRLARWVFPLWLYVAVTGPVCYLMLRPYYA</sequence>
<feature type="transmembrane region" description="Helical" evidence="1">
    <location>
        <begin position="57"/>
        <end position="76"/>
    </location>
</feature>
<keyword evidence="3" id="KW-1185">Reference proteome</keyword>
<dbReference type="InterPro" id="IPR007352">
    <property type="entry name" value="DUF420"/>
</dbReference>
<keyword evidence="1" id="KW-0812">Transmembrane</keyword>
<evidence type="ECO:0000256" key="1">
    <source>
        <dbReference type="SAM" id="Phobius"/>
    </source>
</evidence>
<feature type="transmembrane region" description="Helical" evidence="1">
    <location>
        <begin position="125"/>
        <end position="151"/>
    </location>
</feature>
<feature type="transmembrane region" description="Helical" evidence="1">
    <location>
        <begin position="20"/>
        <end position="37"/>
    </location>
</feature>
<dbReference type="AlphaFoldDB" id="A0A934REI3"/>
<name>A0A934REI3_9BACT</name>
<keyword evidence="1" id="KW-0472">Membrane</keyword>
<protein>
    <submittedName>
        <fullName evidence="2">DUF420 domain-containing protein</fullName>
    </submittedName>
</protein>
<dbReference type="PANTHER" id="PTHR37692:SF1">
    <property type="entry name" value="DUF420 DOMAIN-CONTAINING PROTEIN"/>
    <property type="match status" value="1"/>
</dbReference>
<feature type="transmembrane region" description="Helical" evidence="1">
    <location>
        <begin position="163"/>
        <end position="182"/>
    </location>
</feature>
<comment type="caution">
    <text evidence="2">The sequence shown here is derived from an EMBL/GenBank/DDBJ whole genome shotgun (WGS) entry which is preliminary data.</text>
</comment>
<accession>A0A934REI3</accession>